<proteinExistence type="predicted"/>
<reference evidence="1 2" key="1">
    <citation type="submission" date="2021-06" db="EMBL/GenBank/DDBJ databases">
        <title>Caerostris extrusa draft genome.</title>
        <authorList>
            <person name="Kono N."/>
            <person name="Arakawa K."/>
        </authorList>
    </citation>
    <scope>NUCLEOTIDE SEQUENCE [LARGE SCALE GENOMIC DNA]</scope>
</reference>
<evidence type="ECO:0000313" key="2">
    <source>
        <dbReference type="Proteomes" id="UP001054945"/>
    </source>
</evidence>
<evidence type="ECO:0000313" key="1">
    <source>
        <dbReference type="EMBL" id="GIY60059.1"/>
    </source>
</evidence>
<keyword evidence="2" id="KW-1185">Reference proteome</keyword>
<accession>A0AAV4UQQ5</accession>
<comment type="caution">
    <text evidence="1">The sequence shown here is derived from an EMBL/GenBank/DDBJ whole genome shotgun (WGS) entry which is preliminary data.</text>
</comment>
<protein>
    <submittedName>
        <fullName evidence="1">Uncharacterized protein</fullName>
    </submittedName>
</protein>
<dbReference type="Proteomes" id="UP001054945">
    <property type="component" value="Unassembled WGS sequence"/>
</dbReference>
<organism evidence="1 2">
    <name type="scientific">Caerostris extrusa</name>
    <name type="common">Bark spider</name>
    <name type="synonym">Caerostris bankana</name>
    <dbReference type="NCBI Taxonomy" id="172846"/>
    <lineage>
        <taxon>Eukaryota</taxon>
        <taxon>Metazoa</taxon>
        <taxon>Ecdysozoa</taxon>
        <taxon>Arthropoda</taxon>
        <taxon>Chelicerata</taxon>
        <taxon>Arachnida</taxon>
        <taxon>Araneae</taxon>
        <taxon>Araneomorphae</taxon>
        <taxon>Entelegynae</taxon>
        <taxon>Araneoidea</taxon>
        <taxon>Araneidae</taxon>
        <taxon>Caerostris</taxon>
    </lineage>
</organism>
<sequence length="129" mass="14735">MLRIRHINRNSGRNPTELLLSTLIILISRNIDYHHNNLFRKMAQQLDITTLSEIDGIFFWKYALNEKLEVFLYNCSRFNPANLYNLVGGDGGVDGLYSSVTKSKESIETLLGCAEILIECLTTVAPKQW</sequence>
<dbReference type="AlphaFoldDB" id="A0AAV4UQQ5"/>
<dbReference type="EMBL" id="BPLR01013273">
    <property type="protein sequence ID" value="GIY60059.1"/>
    <property type="molecule type" value="Genomic_DNA"/>
</dbReference>
<gene>
    <name evidence="1" type="ORF">CEXT_25661</name>
</gene>
<name>A0AAV4UQQ5_CAEEX</name>